<keyword evidence="1" id="KW-0812">Transmembrane</keyword>
<proteinExistence type="predicted"/>
<name>A0A5J4J808_9BACI</name>
<evidence type="ECO:0000313" key="3">
    <source>
        <dbReference type="EMBL" id="GER71026.1"/>
    </source>
</evidence>
<dbReference type="AlphaFoldDB" id="A0A5J4J808"/>
<reference evidence="3 4" key="1">
    <citation type="submission" date="2019-09" db="EMBL/GenBank/DDBJ databases">
        <title>Draft genome sequence of Bacillus sp. JC-7.</title>
        <authorList>
            <person name="Tanaka N."/>
            <person name="Shiwa Y."/>
            <person name="Fujita N."/>
            <person name="Tanasupawat S."/>
        </authorList>
    </citation>
    <scope>NUCLEOTIDE SEQUENCE [LARGE SCALE GENOMIC DNA]</scope>
    <source>
        <strain evidence="3 4">JC-7</strain>
    </source>
</reference>
<comment type="caution">
    <text evidence="3">The sequence shown here is derived from an EMBL/GenBank/DDBJ whole genome shotgun (WGS) entry which is preliminary data.</text>
</comment>
<feature type="transmembrane region" description="Helical" evidence="1">
    <location>
        <begin position="292"/>
        <end position="313"/>
    </location>
</feature>
<dbReference type="Pfam" id="PF07670">
    <property type="entry name" value="Gate"/>
    <property type="match status" value="2"/>
</dbReference>
<feature type="transmembrane region" description="Helical" evidence="1">
    <location>
        <begin position="325"/>
        <end position="343"/>
    </location>
</feature>
<evidence type="ECO:0000313" key="4">
    <source>
        <dbReference type="Proteomes" id="UP000391919"/>
    </source>
</evidence>
<feature type="transmembrane region" description="Helical" evidence="1">
    <location>
        <begin position="50"/>
        <end position="71"/>
    </location>
</feature>
<gene>
    <name evidence="3" type="ORF">BpJC7_23290</name>
</gene>
<protein>
    <submittedName>
        <fullName evidence="3">Sporulation integral membrane protein YlbJ</fullName>
    </submittedName>
</protein>
<keyword evidence="4" id="KW-1185">Reference proteome</keyword>
<dbReference type="Proteomes" id="UP000391919">
    <property type="component" value="Unassembled WGS sequence"/>
</dbReference>
<feature type="transmembrane region" description="Helical" evidence="1">
    <location>
        <begin position="207"/>
        <end position="232"/>
    </location>
</feature>
<dbReference type="InterPro" id="IPR014226">
    <property type="entry name" value="Spore_IM_YlbJ"/>
</dbReference>
<feature type="domain" description="Nucleoside transporter/FeoB GTPase Gate" evidence="2">
    <location>
        <begin position="219"/>
        <end position="315"/>
    </location>
</feature>
<feature type="transmembrane region" description="Helical" evidence="1">
    <location>
        <begin position="121"/>
        <end position="142"/>
    </location>
</feature>
<keyword evidence="1" id="KW-0472">Membrane</keyword>
<feature type="domain" description="Nucleoside transporter/FeoB GTPase Gate" evidence="2">
    <location>
        <begin position="43"/>
        <end position="140"/>
    </location>
</feature>
<accession>A0A5J4J808</accession>
<evidence type="ECO:0000256" key="1">
    <source>
        <dbReference type="SAM" id="Phobius"/>
    </source>
</evidence>
<dbReference type="RefSeq" id="WP_151681381.1">
    <property type="nucleotide sequence ID" value="NZ_BKZP01000034.1"/>
</dbReference>
<feature type="transmembrane region" description="Helical" evidence="1">
    <location>
        <begin position="382"/>
        <end position="400"/>
    </location>
</feature>
<dbReference type="InterPro" id="IPR011642">
    <property type="entry name" value="Gate_dom"/>
</dbReference>
<sequence>MYQSKLKSAILALSVSTMAISMIVLPDESFKASIQGLNMWWEVVFPSLFPFFVISELLIGFGVVRFLGVLLEPLMRPLFRVPGVGGFTWAMGLASGNPAGAKFTARLRQEKQITQIEAERLVAFTSSSSPLFIFGAVAVGFFHNPSLGIIFAAAHYVGNIAVGLVMRFHGTNEEVRRPKRKHKFLLKEALRVLHATRIKNNKPIGKLLGDAVMSAIQTLLMIGGFIILFSVFNKLLRYMHITSFLALLTEGLLHLAHFSEKLSIPLISGLFEMTLGIQMISEARESPLLQQVIAASFMLGFGGFSIQAQVASILAQTDIRFRPFFIARMLHGFLSAAIVWLIWNPVYIRFFAEKDALQTVFGSPVAGAGHGLYARAAAWLEANGPLVTISCLIIYIILYYKSCRTNWR</sequence>
<feature type="transmembrane region" description="Helical" evidence="1">
    <location>
        <begin position="148"/>
        <end position="170"/>
    </location>
</feature>
<dbReference type="EMBL" id="BKZQ01000033">
    <property type="protein sequence ID" value="GER71026.1"/>
    <property type="molecule type" value="Genomic_DNA"/>
</dbReference>
<evidence type="ECO:0000259" key="2">
    <source>
        <dbReference type="Pfam" id="PF07670"/>
    </source>
</evidence>
<dbReference type="NCBIfam" id="TIGR02871">
    <property type="entry name" value="spore_ylbJ"/>
    <property type="match status" value="1"/>
</dbReference>
<organism evidence="3 4">
    <name type="scientific">Weizmannia acidilactici</name>
    <dbReference type="NCBI Taxonomy" id="2607726"/>
    <lineage>
        <taxon>Bacteria</taxon>
        <taxon>Bacillati</taxon>
        <taxon>Bacillota</taxon>
        <taxon>Bacilli</taxon>
        <taxon>Bacillales</taxon>
        <taxon>Bacillaceae</taxon>
        <taxon>Heyndrickxia</taxon>
    </lineage>
</organism>
<keyword evidence="1" id="KW-1133">Transmembrane helix</keyword>